<comment type="catalytic activity">
    <reaction evidence="1">
        <text>ATP + protein L-histidine = ADP + protein N-phospho-L-histidine.</text>
        <dbReference type="EC" id="2.7.13.3"/>
    </reaction>
</comment>
<dbReference type="InterPro" id="IPR005467">
    <property type="entry name" value="His_kinase_dom"/>
</dbReference>
<dbReference type="AlphaFoldDB" id="A0A0V7ZHI9"/>
<dbReference type="InterPro" id="IPR003594">
    <property type="entry name" value="HATPase_dom"/>
</dbReference>
<evidence type="ECO:0000256" key="4">
    <source>
        <dbReference type="ARBA" id="ARBA00022777"/>
    </source>
</evidence>
<sequence length="487" mass="55768">MNLHDSQEDELRLIKLNHRLQKEIETRKLLEQKLRTSEAQMRAIFEAMSDIVLVISIDDELLRNVEIIPTNNLCLHEYQTELVTQTVEQFFQGENTRIWLEKVVQSLNTQQIVNFDYSLSWDNEEYWFAASISPISDCQVLWVARDISERQAALRERKRVEEALKKSEAQERQKARELEKTLSELKIAQAQLLLSEKMASLGSLVAGIAHEINNPTNFIYGNIEPAKNYAEDLLQLISLYQQHYPQANGEISKKIEEIDLDFIAEDFFELVNSMNTGAIRIRRIVESLRKFSHLDEANRQLVDIHTEIDNTLYLLQHRLQQTSSSFQVRILKKYTELPKIECYPSQLNQVFMNVLVNAIDALEEKNHKKGKFAPKLLLSSNIDDTDVSVQTSVEISSIPTIVICTEIINSAKVCIRIIDNGIGMTEEVKKCIFDPFFSTKLVGKGTGMGLSVSYQIVVENHHGQLQCVSTRGEGTEFIITIPIGQQL</sequence>
<keyword evidence="10" id="KW-1185">Reference proteome</keyword>
<dbReference type="SUPFAM" id="SSF55785">
    <property type="entry name" value="PYP-like sensor domain (PAS domain)"/>
    <property type="match status" value="1"/>
</dbReference>
<evidence type="ECO:0000256" key="1">
    <source>
        <dbReference type="ARBA" id="ARBA00000085"/>
    </source>
</evidence>
<dbReference type="EC" id="2.7.13.3" evidence="2"/>
<dbReference type="InterPro" id="IPR036890">
    <property type="entry name" value="HATPase_C_sf"/>
</dbReference>
<reference evidence="8 10" key="1">
    <citation type="journal article" date="2015" name="Genome Announc.">
        <title>Draft Genome of the Euendolithic (true boring) Cyanobacterium Mastigocoleus testarum strain BC008.</title>
        <authorList>
            <person name="Guida B.S."/>
            <person name="Garcia-Pichel F."/>
        </authorList>
    </citation>
    <scope>NUCLEOTIDE SEQUENCE [LARGE SCALE GENOMIC DNA]</scope>
    <source>
        <strain evidence="8 10">BC008</strain>
    </source>
</reference>
<dbReference type="EMBL" id="LMTZ01000118">
    <property type="protein sequence ID" value="KST64632.1"/>
    <property type="molecule type" value="Genomic_DNA"/>
</dbReference>
<evidence type="ECO:0000256" key="6">
    <source>
        <dbReference type="SAM" id="Coils"/>
    </source>
</evidence>
<dbReference type="GO" id="GO:0000155">
    <property type="term" value="F:phosphorelay sensor kinase activity"/>
    <property type="evidence" value="ECO:0007669"/>
    <property type="project" value="InterPro"/>
</dbReference>
<dbReference type="SMART" id="SM00387">
    <property type="entry name" value="HATPase_c"/>
    <property type="match status" value="1"/>
</dbReference>
<evidence type="ECO:0000256" key="2">
    <source>
        <dbReference type="ARBA" id="ARBA00012438"/>
    </source>
</evidence>
<dbReference type="PANTHER" id="PTHR43065">
    <property type="entry name" value="SENSOR HISTIDINE KINASE"/>
    <property type="match status" value="1"/>
</dbReference>
<dbReference type="RefSeq" id="WP_058184135.1">
    <property type="nucleotide sequence ID" value="NZ_LMTZ01000118.1"/>
</dbReference>
<dbReference type="CDD" id="cd00082">
    <property type="entry name" value="HisKA"/>
    <property type="match status" value="1"/>
</dbReference>
<dbReference type="PROSITE" id="PS50109">
    <property type="entry name" value="HIS_KIN"/>
    <property type="match status" value="1"/>
</dbReference>
<evidence type="ECO:0000256" key="5">
    <source>
        <dbReference type="ARBA" id="ARBA00023012"/>
    </source>
</evidence>
<accession>A0A0V7ZHI9</accession>
<dbReference type="EMBL" id="LMTZ01000129">
    <property type="protein sequence ID" value="KST63922.1"/>
    <property type="molecule type" value="Genomic_DNA"/>
</dbReference>
<dbReference type="Proteomes" id="UP000053372">
    <property type="component" value="Unassembled WGS sequence"/>
</dbReference>
<keyword evidence="4" id="KW-0418">Kinase</keyword>
<dbReference type="InterPro" id="IPR036097">
    <property type="entry name" value="HisK_dim/P_sf"/>
</dbReference>
<feature type="coiled-coil region" evidence="6">
    <location>
        <begin position="13"/>
        <end position="40"/>
    </location>
</feature>
<dbReference type="Gene3D" id="3.30.565.10">
    <property type="entry name" value="Histidine kinase-like ATPase, C-terminal domain"/>
    <property type="match status" value="1"/>
</dbReference>
<keyword evidence="6" id="KW-0175">Coiled coil</keyword>
<evidence type="ECO:0000313" key="10">
    <source>
        <dbReference type="Proteomes" id="UP000053372"/>
    </source>
</evidence>
<dbReference type="InterPro" id="IPR003661">
    <property type="entry name" value="HisK_dim/P_dom"/>
</dbReference>
<evidence type="ECO:0000313" key="9">
    <source>
        <dbReference type="EMBL" id="KST64632.1"/>
    </source>
</evidence>
<proteinExistence type="predicted"/>
<evidence type="ECO:0000256" key="3">
    <source>
        <dbReference type="ARBA" id="ARBA00022553"/>
    </source>
</evidence>
<keyword evidence="3" id="KW-0597">Phosphoprotein</keyword>
<feature type="coiled-coil region" evidence="6">
    <location>
        <begin position="150"/>
        <end position="188"/>
    </location>
</feature>
<name>A0A0V7ZHI9_9CYAN</name>
<dbReference type="InterPro" id="IPR035965">
    <property type="entry name" value="PAS-like_dom_sf"/>
</dbReference>
<feature type="domain" description="Histidine kinase" evidence="7">
    <location>
        <begin position="207"/>
        <end position="485"/>
    </location>
</feature>
<comment type="caution">
    <text evidence="8">The sequence shown here is derived from an EMBL/GenBank/DDBJ whole genome shotgun (WGS) entry which is preliminary data.</text>
</comment>
<dbReference type="OrthoDB" id="442998at2"/>
<evidence type="ECO:0000259" key="7">
    <source>
        <dbReference type="PROSITE" id="PS50109"/>
    </source>
</evidence>
<dbReference type="SUPFAM" id="SSF47384">
    <property type="entry name" value="Homodimeric domain of signal transducing histidine kinase"/>
    <property type="match status" value="1"/>
</dbReference>
<dbReference type="SUPFAM" id="SSF55874">
    <property type="entry name" value="ATPase domain of HSP90 chaperone/DNA topoisomerase II/histidine kinase"/>
    <property type="match status" value="1"/>
</dbReference>
<protein>
    <recommendedName>
        <fullName evidence="2">histidine kinase</fullName>
        <ecNumber evidence="2">2.7.13.3</ecNumber>
    </recommendedName>
</protein>
<organism evidence="8 10">
    <name type="scientific">Mastigocoleus testarum BC008</name>
    <dbReference type="NCBI Taxonomy" id="371196"/>
    <lineage>
        <taxon>Bacteria</taxon>
        <taxon>Bacillati</taxon>
        <taxon>Cyanobacteriota</taxon>
        <taxon>Cyanophyceae</taxon>
        <taxon>Nostocales</taxon>
        <taxon>Hapalosiphonaceae</taxon>
        <taxon>Mastigocoleus</taxon>
    </lineage>
</organism>
<dbReference type="Pfam" id="PF02518">
    <property type="entry name" value="HATPase_c"/>
    <property type="match status" value="1"/>
</dbReference>
<keyword evidence="4" id="KW-0808">Transferase</keyword>
<dbReference type="InterPro" id="IPR004358">
    <property type="entry name" value="Sig_transdc_His_kin-like_C"/>
</dbReference>
<evidence type="ECO:0000313" key="8">
    <source>
        <dbReference type="EMBL" id="KST63922.1"/>
    </source>
</evidence>
<dbReference type="PRINTS" id="PR00344">
    <property type="entry name" value="BCTRLSENSOR"/>
</dbReference>
<dbReference type="Gene3D" id="3.30.450.20">
    <property type="entry name" value="PAS domain"/>
    <property type="match status" value="1"/>
</dbReference>
<gene>
    <name evidence="8" type="ORF">BC008_39660</name>
    <name evidence="9" type="ORF">BC008_40635</name>
</gene>
<dbReference type="Gene3D" id="1.10.287.130">
    <property type="match status" value="1"/>
</dbReference>
<dbReference type="PANTHER" id="PTHR43065:SF50">
    <property type="entry name" value="HISTIDINE KINASE"/>
    <property type="match status" value="1"/>
</dbReference>
<keyword evidence="5" id="KW-0902">Two-component regulatory system</keyword>